<accession>A0A8X6GKD9</accession>
<dbReference type="AlphaFoldDB" id="A0A8X6GKD9"/>
<proteinExistence type="predicted"/>
<evidence type="ECO:0000313" key="1">
    <source>
        <dbReference type="EMBL" id="GFR04874.1"/>
    </source>
</evidence>
<name>A0A8X6GKD9_TRICU</name>
<protein>
    <recommendedName>
        <fullName evidence="3">PiggyBac transposable element-derived protein domain-containing protein</fullName>
    </recommendedName>
</protein>
<evidence type="ECO:0000313" key="2">
    <source>
        <dbReference type="Proteomes" id="UP000887116"/>
    </source>
</evidence>
<keyword evidence="2" id="KW-1185">Reference proteome</keyword>
<evidence type="ECO:0008006" key="3">
    <source>
        <dbReference type="Google" id="ProtNLM"/>
    </source>
</evidence>
<organism evidence="1 2">
    <name type="scientific">Trichonephila clavata</name>
    <name type="common">Joro spider</name>
    <name type="synonym">Nephila clavata</name>
    <dbReference type="NCBI Taxonomy" id="2740835"/>
    <lineage>
        <taxon>Eukaryota</taxon>
        <taxon>Metazoa</taxon>
        <taxon>Ecdysozoa</taxon>
        <taxon>Arthropoda</taxon>
        <taxon>Chelicerata</taxon>
        <taxon>Arachnida</taxon>
        <taxon>Araneae</taxon>
        <taxon>Araneomorphae</taxon>
        <taxon>Entelegynae</taxon>
        <taxon>Araneoidea</taxon>
        <taxon>Nephilidae</taxon>
        <taxon>Trichonephila</taxon>
    </lineage>
</organism>
<dbReference type="Proteomes" id="UP000887116">
    <property type="component" value="Unassembled WGS sequence"/>
</dbReference>
<dbReference type="EMBL" id="BMAO01025787">
    <property type="protein sequence ID" value="GFR04874.1"/>
    <property type="molecule type" value="Genomic_DNA"/>
</dbReference>
<sequence>MRYAEDVKNEQGFLTTADEMRVFIGILLLNGYHSNTYERDYWLDAEDLGEKCRVTKPLPKVEISFTLCKQWNCKFVYP</sequence>
<reference evidence="1" key="1">
    <citation type="submission" date="2020-07" db="EMBL/GenBank/DDBJ databases">
        <title>Multicomponent nature underlies the extraordinary mechanical properties of spider dragline silk.</title>
        <authorList>
            <person name="Kono N."/>
            <person name="Nakamura H."/>
            <person name="Mori M."/>
            <person name="Yoshida Y."/>
            <person name="Ohtoshi R."/>
            <person name="Malay A.D."/>
            <person name="Moran D.A.P."/>
            <person name="Tomita M."/>
            <person name="Numata K."/>
            <person name="Arakawa K."/>
        </authorList>
    </citation>
    <scope>NUCLEOTIDE SEQUENCE</scope>
</reference>
<comment type="caution">
    <text evidence="1">The sequence shown here is derived from an EMBL/GenBank/DDBJ whole genome shotgun (WGS) entry which is preliminary data.</text>
</comment>
<gene>
    <name evidence="1" type="ORF">TNCT_521821</name>
</gene>